<evidence type="ECO:0000313" key="3">
    <source>
        <dbReference type="Proteomes" id="UP000275408"/>
    </source>
</evidence>
<sequence length="113" mass="12612">TIFSSTKSPISSISISNNSAADSSTKKKTNYSSLTRFTASLAIPFHPKLQIYLTKYPSHDSLTNTNDIFLTLLLTNVLTTSTRNKQFLTPTLYYANLNHDFHQLSLTATTISY</sequence>
<gene>
    <name evidence="2" type="ORF">pdam_00025655</name>
</gene>
<dbReference type="EMBL" id="RCHS01001675">
    <property type="protein sequence ID" value="RMX52204.1"/>
    <property type="molecule type" value="Genomic_DNA"/>
</dbReference>
<feature type="non-terminal residue" evidence="2">
    <location>
        <position position="1"/>
    </location>
</feature>
<feature type="compositionally biased region" description="Low complexity" evidence="1">
    <location>
        <begin position="1"/>
        <end position="23"/>
    </location>
</feature>
<name>A0A3M6UFD0_POCDA</name>
<evidence type="ECO:0000313" key="2">
    <source>
        <dbReference type="EMBL" id="RMX52204.1"/>
    </source>
</evidence>
<feature type="region of interest" description="Disordered" evidence="1">
    <location>
        <begin position="1"/>
        <end position="27"/>
    </location>
</feature>
<proteinExistence type="predicted"/>
<feature type="non-terminal residue" evidence="2">
    <location>
        <position position="113"/>
    </location>
</feature>
<organism evidence="2 3">
    <name type="scientific">Pocillopora damicornis</name>
    <name type="common">Cauliflower coral</name>
    <name type="synonym">Millepora damicornis</name>
    <dbReference type="NCBI Taxonomy" id="46731"/>
    <lineage>
        <taxon>Eukaryota</taxon>
        <taxon>Metazoa</taxon>
        <taxon>Cnidaria</taxon>
        <taxon>Anthozoa</taxon>
        <taxon>Hexacorallia</taxon>
        <taxon>Scleractinia</taxon>
        <taxon>Astrocoeniina</taxon>
        <taxon>Pocilloporidae</taxon>
        <taxon>Pocillopora</taxon>
    </lineage>
</organism>
<reference evidence="2 3" key="1">
    <citation type="journal article" date="2018" name="Sci. Rep.">
        <title>Comparative analysis of the Pocillopora damicornis genome highlights role of immune system in coral evolution.</title>
        <authorList>
            <person name="Cunning R."/>
            <person name="Bay R.A."/>
            <person name="Gillette P."/>
            <person name="Baker A.C."/>
            <person name="Traylor-Knowles N."/>
        </authorList>
    </citation>
    <scope>NUCLEOTIDE SEQUENCE [LARGE SCALE GENOMIC DNA]</scope>
    <source>
        <strain evidence="2">RSMAS</strain>
        <tissue evidence="2">Whole animal</tissue>
    </source>
</reference>
<keyword evidence="3" id="KW-1185">Reference proteome</keyword>
<protein>
    <submittedName>
        <fullName evidence="2">Uncharacterized protein</fullName>
    </submittedName>
</protein>
<evidence type="ECO:0000256" key="1">
    <source>
        <dbReference type="SAM" id="MobiDB-lite"/>
    </source>
</evidence>
<comment type="caution">
    <text evidence="2">The sequence shown here is derived from an EMBL/GenBank/DDBJ whole genome shotgun (WGS) entry which is preliminary data.</text>
</comment>
<accession>A0A3M6UFD0</accession>
<dbReference type="AlphaFoldDB" id="A0A3M6UFD0"/>
<dbReference type="Proteomes" id="UP000275408">
    <property type="component" value="Unassembled WGS sequence"/>
</dbReference>